<organism evidence="2 3">
    <name type="scientific">Alkalibacterium kapii</name>
    <dbReference type="NCBI Taxonomy" id="426704"/>
    <lineage>
        <taxon>Bacteria</taxon>
        <taxon>Bacillati</taxon>
        <taxon>Bacillota</taxon>
        <taxon>Bacilli</taxon>
        <taxon>Lactobacillales</taxon>
        <taxon>Carnobacteriaceae</taxon>
        <taxon>Alkalibacterium</taxon>
    </lineage>
</organism>
<accession>A0A511AVF3</accession>
<name>A0A511AVF3_9LACT</name>
<evidence type="ECO:0000313" key="2">
    <source>
        <dbReference type="EMBL" id="GEK92175.1"/>
    </source>
</evidence>
<dbReference type="RefSeq" id="WP_146924977.1">
    <property type="nucleotide sequence ID" value="NZ_BJUY01000037.1"/>
</dbReference>
<sequence length="60" mass="6932">MGIILIVVVGYFIYKYMEDNQGGVGTSRKQNSALDILNERYAKGEIDEEEYKNKKESLNR</sequence>
<dbReference type="OrthoDB" id="2456654at2"/>
<protein>
    <recommendedName>
        <fullName evidence="1">SHOCT domain-containing protein</fullName>
    </recommendedName>
</protein>
<dbReference type="Pfam" id="PF09851">
    <property type="entry name" value="SHOCT"/>
    <property type="match status" value="1"/>
</dbReference>
<gene>
    <name evidence="2" type="ORF">AKA01nite_17970</name>
</gene>
<evidence type="ECO:0000313" key="3">
    <source>
        <dbReference type="Proteomes" id="UP000321662"/>
    </source>
</evidence>
<evidence type="ECO:0000259" key="1">
    <source>
        <dbReference type="Pfam" id="PF09851"/>
    </source>
</evidence>
<dbReference type="AlphaFoldDB" id="A0A511AVF3"/>
<feature type="domain" description="SHOCT" evidence="1">
    <location>
        <begin position="33"/>
        <end position="56"/>
    </location>
</feature>
<dbReference type="EMBL" id="BJUY01000037">
    <property type="protein sequence ID" value="GEK92175.1"/>
    <property type="molecule type" value="Genomic_DNA"/>
</dbReference>
<dbReference type="InterPro" id="IPR018649">
    <property type="entry name" value="SHOCT"/>
</dbReference>
<dbReference type="Proteomes" id="UP000321662">
    <property type="component" value="Unassembled WGS sequence"/>
</dbReference>
<keyword evidence="3" id="KW-1185">Reference proteome</keyword>
<proteinExistence type="predicted"/>
<comment type="caution">
    <text evidence="2">The sequence shown here is derived from an EMBL/GenBank/DDBJ whole genome shotgun (WGS) entry which is preliminary data.</text>
</comment>
<reference evidence="2 3" key="1">
    <citation type="submission" date="2019-07" db="EMBL/GenBank/DDBJ databases">
        <title>Whole genome shotgun sequence of Alkalibacterium kapii NBRC 103247.</title>
        <authorList>
            <person name="Hosoyama A."/>
            <person name="Uohara A."/>
            <person name="Ohji S."/>
            <person name="Ichikawa N."/>
        </authorList>
    </citation>
    <scope>NUCLEOTIDE SEQUENCE [LARGE SCALE GENOMIC DNA]</scope>
    <source>
        <strain evidence="2 3">NBRC 103247</strain>
    </source>
</reference>